<feature type="region of interest" description="Disordered" evidence="5">
    <location>
        <begin position="1"/>
        <end position="25"/>
    </location>
</feature>
<name>A0ABR3Q002_9TREE</name>
<dbReference type="CDD" id="cd02440">
    <property type="entry name" value="AdoMet_MTases"/>
    <property type="match status" value="1"/>
</dbReference>
<evidence type="ECO:0000256" key="4">
    <source>
        <dbReference type="PIRNR" id="PIRNR015894"/>
    </source>
</evidence>
<dbReference type="PIRSF" id="PIRSF015894">
    <property type="entry name" value="Skb1_MeTrfase"/>
    <property type="match status" value="1"/>
</dbReference>
<dbReference type="EMBL" id="JBBXJM010000005">
    <property type="protein sequence ID" value="KAL1407703.1"/>
    <property type="molecule type" value="Genomic_DNA"/>
</dbReference>
<evidence type="ECO:0000256" key="1">
    <source>
        <dbReference type="ARBA" id="ARBA00022603"/>
    </source>
</evidence>
<feature type="compositionally biased region" description="Pro residues" evidence="5">
    <location>
        <begin position="13"/>
        <end position="25"/>
    </location>
</feature>
<dbReference type="InterPro" id="IPR025799">
    <property type="entry name" value="Arg_MeTrfase"/>
</dbReference>
<sequence>MPLRLPIAVVPRDTPPLPTQPHPAPSPLQTVIGNVIANTDYDAVCIPLANDRWRERWDRLCLRPVDDEDDEDVKFEGGSTVDSHAPTERSQARIDVDREADLWRREPSLRRDECNVTRLEESQAVVALASDWLELDAPDEGIRFDSELGLRAEMAHALYLSLPVLVIPAPNLENRAFLPSYARAISNILQMGGQSAYTQISIRIPVSDPLEIIGQGPATGSNGEARTHHRRVSSLSSRPSSMHQQQLNALGPLSGGAQPSGGYSNGGSRNVSGASAQTNATSASGVSSKSMTHSAIQGDPSSTWEMWDCIRAMCGYNPRLTVTLDLTNPLPPSVGALSRWTSEPVKHIWLPATSFIPNAKGYPVLSKACQAFIRGMTKQAPTFILADAHAHKHPSGGQNAYLQYLRHITSQPTTSTANISPQGPEEVANGYGDFLQAPLQPLMDDLGSATYDVFERDPVKYRQYEEAIYLAIVEKAAEGNDDLVIVVAGAGRGPLVACTLRALARAQRDARVYAVEKNPSAFTTLEERKAIEWGDRVEILFGDMRSLTPTDPADILVSELLGSFGDNELSPECIDGGMRFLKPDGVSIPTSYTAHLAPISSSKLHHDVTQPSRAAGAAETPYVVMMQQVNLLSGDGGGASGRCGERIQQCWQFEHPRRDLILDDQGLPYTNSHNTRSATLTFHIPHASPCHGFAGYFEAHLYGNVGLSIHPDTAARVSPEMFSWFPLFFPLKQPLYLPSGAELEVNIWRLADTRSRKVWYEWSAEAYLPVTSQTSTHPGTPGLRTPATPGFPANASPTQDAPYSPHVPMGSGSAPDPGRVKIGQTTLHNPGGSHYWVGL</sequence>
<evidence type="ECO:0000256" key="5">
    <source>
        <dbReference type="SAM" id="MobiDB-lite"/>
    </source>
</evidence>
<dbReference type="Gene3D" id="3.20.20.150">
    <property type="entry name" value="Divalent-metal-dependent TIM barrel enzymes"/>
    <property type="match status" value="1"/>
</dbReference>
<feature type="domain" description="PRMT5 TIM barrel" evidence="7">
    <location>
        <begin position="40"/>
        <end position="410"/>
    </location>
</feature>
<dbReference type="PROSITE" id="PS51678">
    <property type="entry name" value="SAM_MT_PRMT"/>
    <property type="match status" value="1"/>
</dbReference>
<feature type="domain" description="PRMT5 oligomerisation" evidence="8">
    <location>
        <begin position="591"/>
        <end position="837"/>
    </location>
</feature>
<dbReference type="PANTHER" id="PTHR10738:SF0">
    <property type="entry name" value="PROTEIN ARGININE N-METHYLTRANSFERASE 5"/>
    <property type="match status" value="1"/>
</dbReference>
<comment type="similarity">
    <text evidence="4">Belongs to the class I-like SAM-binding methyltransferase superfamily.</text>
</comment>
<evidence type="ECO:0000313" key="9">
    <source>
        <dbReference type="EMBL" id="KAL1407703.1"/>
    </source>
</evidence>
<comment type="caution">
    <text evidence="9">The sequence shown here is derived from an EMBL/GenBank/DDBJ whole genome shotgun (WGS) entry which is preliminary data.</text>
</comment>
<dbReference type="Pfam" id="PF05185">
    <property type="entry name" value="PRMT5"/>
    <property type="match status" value="1"/>
</dbReference>
<dbReference type="RefSeq" id="XP_069207647.1">
    <property type="nucleotide sequence ID" value="XM_069355576.1"/>
</dbReference>
<dbReference type="InterPro" id="IPR035247">
    <property type="entry name" value="PRMT5_TIM"/>
</dbReference>
<evidence type="ECO:0000256" key="3">
    <source>
        <dbReference type="ARBA" id="ARBA00022691"/>
    </source>
</evidence>
<dbReference type="PANTHER" id="PTHR10738">
    <property type="entry name" value="PROTEIN ARGININE N-METHYLTRANSFERASE 5"/>
    <property type="match status" value="1"/>
</dbReference>
<dbReference type="Gene3D" id="2.70.160.11">
    <property type="entry name" value="Hnrnp arginine n-methyltransferase1"/>
    <property type="match status" value="1"/>
</dbReference>
<gene>
    <name evidence="9" type="ORF">Q8F55_007136</name>
</gene>
<evidence type="ECO:0000259" key="7">
    <source>
        <dbReference type="Pfam" id="PF17285"/>
    </source>
</evidence>
<keyword evidence="1 4" id="KW-0489">Methyltransferase</keyword>
<evidence type="ECO:0000256" key="2">
    <source>
        <dbReference type="ARBA" id="ARBA00022679"/>
    </source>
</evidence>
<feature type="region of interest" description="Disordered" evidence="5">
    <location>
        <begin position="213"/>
        <end position="299"/>
    </location>
</feature>
<dbReference type="Proteomes" id="UP001565368">
    <property type="component" value="Unassembled WGS sequence"/>
</dbReference>
<keyword evidence="2 4" id="KW-0808">Transferase</keyword>
<dbReference type="InterPro" id="IPR007857">
    <property type="entry name" value="Arg_MeTrfase_PRMT5"/>
</dbReference>
<protein>
    <recommendedName>
        <fullName evidence="4">Protein arginine N-methyltransferase</fullName>
    </recommendedName>
</protein>
<reference evidence="9 10" key="1">
    <citation type="submission" date="2023-08" db="EMBL/GenBank/DDBJ databases">
        <title>Annotated Genome Sequence of Vanrija albida AlHP1.</title>
        <authorList>
            <person name="Herzog R."/>
        </authorList>
    </citation>
    <scope>NUCLEOTIDE SEQUENCE [LARGE SCALE GENOMIC DNA]</scope>
    <source>
        <strain evidence="9 10">AlHP1</strain>
    </source>
</reference>
<accession>A0ABR3Q002</accession>
<dbReference type="Pfam" id="PF17286">
    <property type="entry name" value="PRMT5_C"/>
    <property type="match status" value="1"/>
</dbReference>
<dbReference type="InterPro" id="IPR035248">
    <property type="entry name" value="PRMT5_C"/>
</dbReference>
<dbReference type="Pfam" id="PF17285">
    <property type="entry name" value="PRMT5_TIM"/>
    <property type="match status" value="1"/>
</dbReference>
<keyword evidence="3 4" id="KW-0949">S-adenosyl-L-methionine</keyword>
<feature type="region of interest" description="Disordered" evidence="5">
    <location>
        <begin position="69"/>
        <end position="92"/>
    </location>
</feature>
<feature type="region of interest" description="Disordered" evidence="5">
    <location>
        <begin position="773"/>
        <end position="839"/>
    </location>
</feature>
<evidence type="ECO:0000259" key="8">
    <source>
        <dbReference type="Pfam" id="PF17286"/>
    </source>
</evidence>
<dbReference type="Gene3D" id="3.40.50.150">
    <property type="entry name" value="Vaccinia Virus protein VP39"/>
    <property type="match status" value="1"/>
</dbReference>
<keyword evidence="10" id="KW-1185">Reference proteome</keyword>
<evidence type="ECO:0000313" key="10">
    <source>
        <dbReference type="Proteomes" id="UP001565368"/>
    </source>
</evidence>
<feature type="domain" description="PRMT5 arginine-N-methyltransferase" evidence="6">
    <location>
        <begin position="425"/>
        <end position="588"/>
    </location>
</feature>
<dbReference type="InterPro" id="IPR029063">
    <property type="entry name" value="SAM-dependent_MTases_sf"/>
</dbReference>
<dbReference type="InterPro" id="IPR035075">
    <property type="entry name" value="PRMT5"/>
</dbReference>
<dbReference type="SUPFAM" id="SSF53335">
    <property type="entry name" value="S-adenosyl-L-methionine-dependent methyltransferases"/>
    <property type="match status" value="1"/>
</dbReference>
<feature type="compositionally biased region" description="Polar residues" evidence="5">
    <location>
        <begin position="266"/>
        <end position="299"/>
    </location>
</feature>
<proteinExistence type="inferred from homology"/>
<organism evidence="9 10">
    <name type="scientific">Vanrija albida</name>
    <dbReference type="NCBI Taxonomy" id="181172"/>
    <lineage>
        <taxon>Eukaryota</taxon>
        <taxon>Fungi</taxon>
        <taxon>Dikarya</taxon>
        <taxon>Basidiomycota</taxon>
        <taxon>Agaricomycotina</taxon>
        <taxon>Tremellomycetes</taxon>
        <taxon>Trichosporonales</taxon>
        <taxon>Trichosporonaceae</taxon>
        <taxon>Vanrija</taxon>
    </lineage>
</organism>
<evidence type="ECO:0000259" key="6">
    <source>
        <dbReference type="Pfam" id="PF05185"/>
    </source>
</evidence>
<dbReference type="GeneID" id="95988179"/>